<keyword evidence="1" id="KW-0805">Transcription regulation</keyword>
<dbReference type="CDD" id="cd06170">
    <property type="entry name" value="LuxR_C_like"/>
    <property type="match status" value="1"/>
</dbReference>
<feature type="domain" description="HTH luxR-type" evidence="4">
    <location>
        <begin position="451"/>
        <end position="516"/>
    </location>
</feature>
<dbReference type="AlphaFoldDB" id="A0A939LUQ9"/>
<dbReference type="InterPro" id="IPR016032">
    <property type="entry name" value="Sig_transdc_resp-reg_C-effctor"/>
</dbReference>
<accession>A0A939LUQ9</accession>
<dbReference type="Gene3D" id="1.10.10.10">
    <property type="entry name" value="Winged helix-like DNA-binding domain superfamily/Winged helix DNA-binding domain"/>
    <property type="match status" value="1"/>
</dbReference>
<evidence type="ECO:0000313" key="5">
    <source>
        <dbReference type="EMBL" id="MBO1804451.1"/>
    </source>
</evidence>
<dbReference type="EMBL" id="JAGDYL010000005">
    <property type="protein sequence ID" value="MBO1804451.1"/>
    <property type="molecule type" value="Genomic_DNA"/>
</dbReference>
<keyword evidence="6" id="KW-1185">Reference proteome</keyword>
<dbReference type="SMART" id="SM00421">
    <property type="entry name" value="HTH_LUXR"/>
    <property type="match status" value="1"/>
</dbReference>
<comment type="caution">
    <text evidence="5">The sequence shown here is derived from an EMBL/GenBank/DDBJ whole genome shotgun (WGS) entry which is preliminary data.</text>
</comment>
<dbReference type="Pfam" id="PF00196">
    <property type="entry name" value="GerE"/>
    <property type="match status" value="1"/>
</dbReference>
<dbReference type="Proteomes" id="UP000664398">
    <property type="component" value="Unassembled WGS sequence"/>
</dbReference>
<keyword evidence="2" id="KW-0238">DNA-binding</keyword>
<evidence type="ECO:0000256" key="2">
    <source>
        <dbReference type="ARBA" id="ARBA00023125"/>
    </source>
</evidence>
<dbReference type="PANTHER" id="PTHR44688:SF25">
    <property type="entry name" value="HTH LUXR-TYPE DOMAIN-CONTAINING PROTEIN"/>
    <property type="match status" value="1"/>
</dbReference>
<dbReference type="RefSeq" id="WP_208044934.1">
    <property type="nucleotide sequence ID" value="NZ_JAGDYL010000005.1"/>
</dbReference>
<protein>
    <submittedName>
        <fullName evidence="5">Response regulator transcription factor</fullName>
    </submittedName>
</protein>
<dbReference type="PRINTS" id="PR00038">
    <property type="entry name" value="HTHLUXR"/>
</dbReference>
<dbReference type="InterPro" id="IPR036388">
    <property type="entry name" value="WH-like_DNA-bd_sf"/>
</dbReference>
<dbReference type="InterPro" id="IPR000792">
    <property type="entry name" value="Tscrpt_reg_LuxR_C"/>
</dbReference>
<keyword evidence="3" id="KW-0804">Transcription</keyword>
<organism evidence="5 6">
    <name type="scientific">Leucobacter ruminantium</name>
    <dbReference type="NCBI Taxonomy" id="1289170"/>
    <lineage>
        <taxon>Bacteria</taxon>
        <taxon>Bacillati</taxon>
        <taxon>Actinomycetota</taxon>
        <taxon>Actinomycetes</taxon>
        <taxon>Micrococcales</taxon>
        <taxon>Microbacteriaceae</taxon>
        <taxon>Leucobacter</taxon>
    </lineage>
</organism>
<reference evidence="5" key="1">
    <citation type="submission" date="2021-03" db="EMBL/GenBank/DDBJ databases">
        <title>Leucobacter chromiisoli sp. nov., isolated from chromium-containing soil of chemical plant.</title>
        <authorList>
            <person name="Xu Z."/>
        </authorList>
    </citation>
    <scope>NUCLEOTIDE SEQUENCE</scope>
    <source>
        <strain evidence="5">A2</strain>
    </source>
</reference>
<evidence type="ECO:0000313" key="6">
    <source>
        <dbReference type="Proteomes" id="UP000664398"/>
    </source>
</evidence>
<dbReference type="GO" id="GO:0006355">
    <property type="term" value="P:regulation of DNA-templated transcription"/>
    <property type="evidence" value="ECO:0007669"/>
    <property type="project" value="InterPro"/>
</dbReference>
<sequence>MPRNNTDEGSSPLSQIVAGIERAYRSGDLARTAEAIENQLLAAWFGIHPSRFGEILSSALRDDRVQSPVLTIIFSMLFGASSGEEGEEAVRAELPGSLSEEGSKPTDASLRTVARMFELRLEGRPVEALELAEELERRYAAQRSVFDGTRGWRLFSAVQHGLTAMLAGEFAAALVSFTRARMHIEVPALAFLSRDACVKAALIEALYGDTEKASCLLDEADRVPRTSSWAEVEIDANYRVAAAMCRSSSPEQMVRALESVPLRELGETWPFHLVALQRALLANGDPGEALRRVNTFEQLPLPSVEGEGYSGSALQLSAALNALARGDLSEARARLDRADGSIVATKVLWALFELASGRPREALRLASMLRDETQDLRRLDLWRLATLAGAYLALGSDAECAAVIEHVLRLPRIPSAIELGFFPADVREFAEARYPEWPRRGEGSAPAFRPFSASGEVLTEREFEVLRLLSRGLSREQIASEQFIALNTLKGHLRSLYRKLNVGSRAAAVLEGERRGLL</sequence>
<evidence type="ECO:0000256" key="1">
    <source>
        <dbReference type="ARBA" id="ARBA00023015"/>
    </source>
</evidence>
<proteinExistence type="predicted"/>
<evidence type="ECO:0000259" key="4">
    <source>
        <dbReference type="PROSITE" id="PS50043"/>
    </source>
</evidence>
<dbReference type="PANTHER" id="PTHR44688">
    <property type="entry name" value="DNA-BINDING TRANSCRIPTIONAL ACTIVATOR DEVR_DOSR"/>
    <property type="match status" value="1"/>
</dbReference>
<dbReference type="GO" id="GO:0003677">
    <property type="term" value="F:DNA binding"/>
    <property type="evidence" value="ECO:0007669"/>
    <property type="project" value="UniProtKB-KW"/>
</dbReference>
<gene>
    <name evidence="5" type="ORF">J4H91_03850</name>
</gene>
<dbReference type="PROSITE" id="PS50043">
    <property type="entry name" value="HTH_LUXR_2"/>
    <property type="match status" value="1"/>
</dbReference>
<evidence type="ECO:0000256" key="3">
    <source>
        <dbReference type="ARBA" id="ARBA00023163"/>
    </source>
</evidence>
<dbReference type="SUPFAM" id="SSF46894">
    <property type="entry name" value="C-terminal effector domain of the bipartite response regulators"/>
    <property type="match status" value="1"/>
</dbReference>
<name>A0A939LUQ9_9MICO</name>